<proteinExistence type="predicted"/>
<reference evidence="1" key="1">
    <citation type="submission" date="2013-07" db="EMBL/GenBank/DDBJ databases">
        <title>The genome of Eucalyptus grandis.</title>
        <authorList>
            <person name="Schmutz J."/>
            <person name="Hayes R."/>
            <person name="Myburg A."/>
            <person name="Tuskan G."/>
            <person name="Grattapaglia D."/>
            <person name="Rokhsar D.S."/>
        </authorList>
    </citation>
    <scope>NUCLEOTIDE SEQUENCE</scope>
    <source>
        <tissue evidence="1">Leaf extractions</tissue>
    </source>
</reference>
<gene>
    <name evidence="1" type="ORF">EUGRSUZ_F04487</name>
</gene>
<dbReference type="EMBL" id="KK198758">
    <property type="protein sequence ID" value="KCW71426.1"/>
    <property type="molecule type" value="Genomic_DNA"/>
</dbReference>
<protein>
    <submittedName>
        <fullName evidence="1">Uncharacterized protein</fullName>
    </submittedName>
</protein>
<evidence type="ECO:0000313" key="1">
    <source>
        <dbReference type="EMBL" id="KCW71426.1"/>
    </source>
</evidence>
<sequence length="114" mass="12180">MGNFRDGMGVPSPAILFYETCHYSFYAVITQNHKKGQALLLLLLLLLLVRRGCEKFVQEGPISSTAAGTGASGSSGEPQHLLHITKGGGGDLWAQQLREVHGALHVVIVAQEGL</sequence>
<dbReference type="InParanoid" id="A0A059BZS2"/>
<accession>A0A059BZS2</accession>
<dbReference type="Gramene" id="KCW71426">
    <property type="protein sequence ID" value="KCW71426"/>
    <property type="gene ID" value="EUGRSUZ_F04487"/>
</dbReference>
<dbReference type="AlphaFoldDB" id="A0A059BZS2"/>
<name>A0A059BZS2_EUCGR</name>
<organism evidence="1">
    <name type="scientific">Eucalyptus grandis</name>
    <name type="common">Flooded gum</name>
    <dbReference type="NCBI Taxonomy" id="71139"/>
    <lineage>
        <taxon>Eukaryota</taxon>
        <taxon>Viridiplantae</taxon>
        <taxon>Streptophyta</taxon>
        <taxon>Embryophyta</taxon>
        <taxon>Tracheophyta</taxon>
        <taxon>Spermatophyta</taxon>
        <taxon>Magnoliopsida</taxon>
        <taxon>eudicotyledons</taxon>
        <taxon>Gunneridae</taxon>
        <taxon>Pentapetalae</taxon>
        <taxon>rosids</taxon>
        <taxon>malvids</taxon>
        <taxon>Myrtales</taxon>
        <taxon>Myrtaceae</taxon>
        <taxon>Myrtoideae</taxon>
        <taxon>Eucalypteae</taxon>
        <taxon>Eucalyptus</taxon>
    </lineage>
</organism>